<keyword evidence="3" id="KW-1185">Reference proteome</keyword>
<feature type="region of interest" description="Disordered" evidence="1">
    <location>
        <begin position="1"/>
        <end position="26"/>
    </location>
</feature>
<sequence length="141" mass="15556">MSLSNKRKAGAPSIERSAKVPRTALGMEDSNSQISMAALFRANKLVHDLKESQLRTILVQAYVSHPEIAHVVDLEHAKINETLSEPDAEPDPAPDSASDSEPDHVAGDHAREGSDNDMSASEDEMTKRNRKITEVRRQLFL</sequence>
<evidence type="ECO:0000256" key="1">
    <source>
        <dbReference type="SAM" id="MobiDB-lite"/>
    </source>
</evidence>
<dbReference type="Proteomes" id="UP000001312">
    <property type="component" value="Unassembled WGS sequence"/>
</dbReference>
<accession>A7ENY0</accession>
<evidence type="ECO:0000313" key="2">
    <source>
        <dbReference type="EMBL" id="EDO04546.1"/>
    </source>
</evidence>
<protein>
    <submittedName>
        <fullName evidence="2">Uncharacterized protein</fullName>
    </submittedName>
</protein>
<dbReference type="HOGENOM" id="CLU_1826465_0_0_1"/>
<dbReference type="GeneID" id="5487735"/>
<feature type="compositionally biased region" description="Basic and acidic residues" evidence="1">
    <location>
        <begin position="101"/>
        <end position="114"/>
    </location>
</feature>
<organism evidence="2 3">
    <name type="scientific">Sclerotinia sclerotiorum (strain ATCC 18683 / 1980 / Ss-1)</name>
    <name type="common">White mold</name>
    <name type="synonym">Whetzelinia sclerotiorum</name>
    <dbReference type="NCBI Taxonomy" id="665079"/>
    <lineage>
        <taxon>Eukaryota</taxon>
        <taxon>Fungi</taxon>
        <taxon>Dikarya</taxon>
        <taxon>Ascomycota</taxon>
        <taxon>Pezizomycotina</taxon>
        <taxon>Leotiomycetes</taxon>
        <taxon>Helotiales</taxon>
        <taxon>Sclerotiniaceae</taxon>
        <taxon>Sclerotinia</taxon>
    </lineage>
</organism>
<dbReference type="EMBL" id="CH476629">
    <property type="protein sequence ID" value="EDO04546.1"/>
    <property type="molecule type" value="Genomic_DNA"/>
</dbReference>
<dbReference type="InParanoid" id="A7ENY0"/>
<dbReference type="KEGG" id="ssl:SS1G_07029"/>
<reference evidence="3" key="1">
    <citation type="journal article" date="2011" name="PLoS Genet.">
        <title>Genomic analysis of the necrotrophic fungal pathogens Sclerotinia sclerotiorum and Botrytis cinerea.</title>
        <authorList>
            <person name="Amselem J."/>
            <person name="Cuomo C.A."/>
            <person name="van Kan J.A."/>
            <person name="Viaud M."/>
            <person name="Benito E.P."/>
            <person name="Couloux A."/>
            <person name="Coutinho P.M."/>
            <person name="de Vries R.P."/>
            <person name="Dyer P.S."/>
            <person name="Fillinger S."/>
            <person name="Fournier E."/>
            <person name="Gout L."/>
            <person name="Hahn M."/>
            <person name="Kohn L."/>
            <person name="Lapalu N."/>
            <person name="Plummer K.M."/>
            <person name="Pradier J.M."/>
            <person name="Quevillon E."/>
            <person name="Sharon A."/>
            <person name="Simon A."/>
            <person name="ten Have A."/>
            <person name="Tudzynski B."/>
            <person name="Tudzynski P."/>
            <person name="Wincker P."/>
            <person name="Andrew M."/>
            <person name="Anthouard V."/>
            <person name="Beever R.E."/>
            <person name="Beffa R."/>
            <person name="Benoit I."/>
            <person name="Bouzid O."/>
            <person name="Brault B."/>
            <person name="Chen Z."/>
            <person name="Choquer M."/>
            <person name="Collemare J."/>
            <person name="Cotton P."/>
            <person name="Danchin E.G."/>
            <person name="Da Silva C."/>
            <person name="Gautier A."/>
            <person name="Giraud C."/>
            <person name="Giraud T."/>
            <person name="Gonzalez C."/>
            <person name="Grossetete S."/>
            <person name="Guldener U."/>
            <person name="Henrissat B."/>
            <person name="Howlett B.J."/>
            <person name="Kodira C."/>
            <person name="Kretschmer M."/>
            <person name="Lappartient A."/>
            <person name="Leroch M."/>
            <person name="Levis C."/>
            <person name="Mauceli E."/>
            <person name="Neuveglise C."/>
            <person name="Oeser B."/>
            <person name="Pearson M."/>
            <person name="Poulain J."/>
            <person name="Poussereau N."/>
            <person name="Quesneville H."/>
            <person name="Rascle C."/>
            <person name="Schumacher J."/>
            <person name="Segurens B."/>
            <person name="Sexton A."/>
            <person name="Silva E."/>
            <person name="Sirven C."/>
            <person name="Soanes D.M."/>
            <person name="Talbot N.J."/>
            <person name="Templeton M."/>
            <person name="Yandava C."/>
            <person name="Yarden O."/>
            <person name="Zeng Q."/>
            <person name="Rollins J.A."/>
            <person name="Lebrun M.H."/>
            <person name="Dickman M."/>
        </authorList>
    </citation>
    <scope>NUCLEOTIDE SEQUENCE [LARGE SCALE GENOMIC DNA]</scope>
    <source>
        <strain evidence="3">ATCC 18683 / 1980 / Ss-1</strain>
    </source>
</reference>
<gene>
    <name evidence="2" type="ORF">SS1G_07029</name>
</gene>
<evidence type="ECO:0000313" key="3">
    <source>
        <dbReference type="Proteomes" id="UP000001312"/>
    </source>
</evidence>
<proteinExistence type="predicted"/>
<dbReference type="STRING" id="665079.A7ENY0"/>
<dbReference type="RefSeq" id="XP_001591583.1">
    <property type="nucleotide sequence ID" value="XM_001591533.1"/>
</dbReference>
<dbReference type="AlphaFoldDB" id="A7ENY0"/>
<name>A7ENY0_SCLS1</name>
<feature type="region of interest" description="Disordered" evidence="1">
    <location>
        <begin position="79"/>
        <end position="134"/>
    </location>
</feature>
<feature type="compositionally biased region" description="Basic and acidic residues" evidence="1">
    <location>
        <begin position="124"/>
        <end position="134"/>
    </location>
</feature>